<protein>
    <submittedName>
        <fullName evidence="1">Uncharacterized protein</fullName>
    </submittedName>
</protein>
<sequence length="300" mass="32464">MSAIDPSLLETNWLTVAGYVSARKDTYPFIDPSKADLAGKSVLITGASKGIGKATAISFAAAGCSDIVLAARSDLAGVEAAVKYAAERANRPQPRVHCLNVDVTSEESVRAAAETVAEALGGSLDVLVNNAGYLEAWKPLADSDPGEWWRTWEVNVKGTYLVTRSFLPLVLESQTKTVINVTSGGAHVMFPGASAYQTTKFALCRLNEFVDKEYRGKGVVAVALHPGAVPTELAMGMPADRVDVLTDAPELPADTMVWLCRERRAWLSGRFVSASWDMEELERKKDDIVGRNLFKFRVLV</sequence>
<organism evidence="1 2">
    <name type="scientific">Trichothecium roseum</name>
    <dbReference type="NCBI Taxonomy" id="47278"/>
    <lineage>
        <taxon>Eukaryota</taxon>
        <taxon>Fungi</taxon>
        <taxon>Dikarya</taxon>
        <taxon>Ascomycota</taxon>
        <taxon>Pezizomycotina</taxon>
        <taxon>Sordariomycetes</taxon>
        <taxon>Hypocreomycetidae</taxon>
        <taxon>Hypocreales</taxon>
        <taxon>Hypocreales incertae sedis</taxon>
        <taxon>Trichothecium</taxon>
    </lineage>
</organism>
<keyword evidence="2" id="KW-1185">Reference proteome</keyword>
<accession>A0ACC0VBX0</accession>
<name>A0ACC0VBX0_9HYPO</name>
<comment type="caution">
    <text evidence="1">The sequence shown here is derived from an EMBL/GenBank/DDBJ whole genome shotgun (WGS) entry which is preliminary data.</text>
</comment>
<dbReference type="Proteomes" id="UP001163324">
    <property type="component" value="Chromosome 1"/>
</dbReference>
<evidence type="ECO:0000313" key="2">
    <source>
        <dbReference type="Proteomes" id="UP001163324"/>
    </source>
</evidence>
<reference evidence="1" key="1">
    <citation type="submission" date="2022-10" db="EMBL/GenBank/DDBJ databases">
        <title>Complete Genome of Trichothecium roseum strain YXFP-22015, a Plant Pathogen Isolated from Citrus.</title>
        <authorList>
            <person name="Wang Y."/>
            <person name="Zhu L."/>
        </authorList>
    </citation>
    <scope>NUCLEOTIDE SEQUENCE</scope>
    <source>
        <strain evidence="1">YXFP-22015</strain>
    </source>
</reference>
<gene>
    <name evidence="1" type="ORF">N3K66_000485</name>
</gene>
<evidence type="ECO:0000313" key="1">
    <source>
        <dbReference type="EMBL" id="KAI9903956.1"/>
    </source>
</evidence>
<dbReference type="EMBL" id="CM047940">
    <property type="protein sequence ID" value="KAI9903956.1"/>
    <property type="molecule type" value="Genomic_DNA"/>
</dbReference>
<proteinExistence type="predicted"/>